<dbReference type="InterPro" id="IPR005495">
    <property type="entry name" value="LptG/LptF_permease"/>
</dbReference>
<dbReference type="InterPro" id="IPR030923">
    <property type="entry name" value="LptG"/>
</dbReference>
<dbReference type="RefSeq" id="WP_179356577.1">
    <property type="nucleotide sequence ID" value="NZ_CP058627.1"/>
</dbReference>
<keyword evidence="3 6" id="KW-0812">Transmembrane</keyword>
<organism evidence="7 8">
    <name type="scientific">Chitinibacter bivalviorum</name>
    <dbReference type="NCBI Taxonomy" id="2739434"/>
    <lineage>
        <taxon>Bacteria</taxon>
        <taxon>Pseudomonadati</taxon>
        <taxon>Pseudomonadota</taxon>
        <taxon>Betaproteobacteria</taxon>
        <taxon>Neisseriales</taxon>
        <taxon>Chitinibacteraceae</taxon>
        <taxon>Chitinibacter</taxon>
    </lineage>
</organism>
<dbReference type="GO" id="GO:0043190">
    <property type="term" value="C:ATP-binding cassette (ABC) transporter complex"/>
    <property type="evidence" value="ECO:0007669"/>
    <property type="project" value="InterPro"/>
</dbReference>
<dbReference type="GO" id="GO:0055085">
    <property type="term" value="P:transmembrane transport"/>
    <property type="evidence" value="ECO:0007669"/>
    <property type="project" value="InterPro"/>
</dbReference>
<keyword evidence="8" id="KW-1185">Reference proteome</keyword>
<evidence type="ECO:0000313" key="7">
    <source>
        <dbReference type="EMBL" id="QLG89653.1"/>
    </source>
</evidence>
<evidence type="ECO:0000256" key="5">
    <source>
        <dbReference type="ARBA" id="ARBA00023136"/>
    </source>
</evidence>
<dbReference type="PANTHER" id="PTHR33529:SF2">
    <property type="entry name" value="LIPOPOLYSACCHARIDE EXPORT SYSTEM PERMEASE PROTEIN LPTG"/>
    <property type="match status" value="1"/>
</dbReference>
<dbReference type="GO" id="GO:0015920">
    <property type="term" value="P:lipopolysaccharide transport"/>
    <property type="evidence" value="ECO:0007669"/>
    <property type="project" value="TreeGrafter"/>
</dbReference>
<dbReference type="KEGG" id="chiz:HQ393_16140"/>
<dbReference type="Proteomes" id="UP000509597">
    <property type="component" value="Chromosome"/>
</dbReference>
<evidence type="ECO:0000256" key="2">
    <source>
        <dbReference type="ARBA" id="ARBA00022475"/>
    </source>
</evidence>
<keyword evidence="2" id="KW-1003">Cell membrane</keyword>
<dbReference type="AlphaFoldDB" id="A0A7H9BM14"/>
<protein>
    <submittedName>
        <fullName evidence="7">LPS export ABC transporter permease LptG</fullName>
    </submittedName>
</protein>
<proteinExistence type="predicted"/>
<gene>
    <name evidence="7" type="primary">lptG</name>
    <name evidence="7" type="ORF">HQ393_16140</name>
</gene>
<accession>A0A7H9BM14</accession>
<name>A0A7H9BM14_9NEIS</name>
<comment type="subcellular location">
    <subcellularLocation>
        <location evidence="1">Cell membrane</location>
        <topology evidence="1">Multi-pass membrane protein</topology>
    </subcellularLocation>
</comment>
<feature type="transmembrane region" description="Helical" evidence="6">
    <location>
        <begin position="275"/>
        <end position="293"/>
    </location>
</feature>
<dbReference type="NCBIfam" id="TIGR04408">
    <property type="entry name" value="LptG_lptG"/>
    <property type="match status" value="1"/>
</dbReference>
<keyword evidence="5 6" id="KW-0472">Membrane</keyword>
<feature type="transmembrane region" description="Helical" evidence="6">
    <location>
        <begin position="12"/>
        <end position="35"/>
    </location>
</feature>
<sequence>MMNRLCRYVLSSLVWHVLLTMLVLLGLFVFFDLIAEMRDVGKGSYQFHHAFIYTLLEAPSRAYQLLPVSVLIGSIFALSSLADTSQITVMRAAGVSILRFCAWLALGGFFFGVATYLLGEYVAPAANDAATRYQVAAKNEVMFGRFQSGIWVKDGDQIVNISAMQSDLSVQALRIYVHDNGHHLKEIVDAQRGRHLGNGQWQLEEATLTRFYADKVEVSARPSYEWQTRLEPKMLAVLMVKPQDMSIDALRQYVDHLSKNKQSTVRYELALWAKLFYPFACLSMMLIALPFALGQRRSGNVGVKIFLGILLGVSFNFVNQMMSYVGELYRLPPILAAALPTLALSILAVYFLWQQENN</sequence>
<evidence type="ECO:0000256" key="3">
    <source>
        <dbReference type="ARBA" id="ARBA00022692"/>
    </source>
</evidence>
<feature type="transmembrane region" description="Helical" evidence="6">
    <location>
        <begin position="94"/>
        <end position="118"/>
    </location>
</feature>
<keyword evidence="4 6" id="KW-1133">Transmembrane helix</keyword>
<feature type="transmembrane region" description="Helical" evidence="6">
    <location>
        <begin position="305"/>
        <end position="322"/>
    </location>
</feature>
<evidence type="ECO:0000256" key="1">
    <source>
        <dbReference type="ARBA" id="ARBA00004651"/>
    </source>
</evidence>
<dbReference type="EMBL" id="CP058627">
    <property type="protein sequence ID" value="QLG89653.1"/>
    <property type="molecule type" value="Genomic_DNA"/>
</dbReference>
<feature type="transmembrane region" description="Helical" evidence="6">
    <location>
        <begin position="62"/>
        <end position="82"/>
    </location>
</feature>
<evidence type="ECO:0000313" key="8">
    <source>
        <dbReference type="Proteomes" id="UP000509597"/>
    </source>
</evidence>
<evidence type="ECO:0000256" key="4">
    <source>
        <dbReference type="ARBA" id="ARBA00022989"/>
    </source>
</evidence>
<dbReference type="Pfam" id="PF03739">
    <property type="entry name" value="LptF_LptG"/>
    <property type="match status" value="1"/>
</dbReference>
<dbReference type="PANTHER" id="PTHR33529">
    <property type="entry name" value="SLR0882 PROTEIN-RELATED"/>
    <property type="match status" value="1"/>
</dbReference>
<reference evidence="7 8" key="1">
    <citation type="submission" date="2020-07" db="EMBL/GenBank/DDBJ databases">
        <title>Complete genome sequence of Chitinibacter sp. 2T18.</title>
        <authorList>
            <person name="Bae J.-W."/>
            <person name="Choi J.-W."/>
        </authorList>
    </citation>
    <scope>NUCLEOTIDE SEQUENCE [LARGE SCALE GENOMIC DNA]</scope>
    <source>
        <strain evidence="7 8">2T18</strain>
    </source>
</reference>
<evidence type="ECO:0000256" key="6">
    <source>
        <dbReference type="SAM" id="Phobius"/>
    </source>
</evidence>
<feature type="transmembrane region" description="Helical" evidence="6">
    <location>
        <begin position="334"/>
        <end position="353"/>
    </location>
</feature>